<reference evidence="1" key="1">
    <citation type="submission" date="2022-06" db="EMBL/GenBank/DDBJ databases">
        <title>Complete genome sequence and characterization of Cupriavidus gilardii QJ1 isolated from contaminating cells.</title>
        <authorList>
            <person name="Qi J."/>
        </authorList>
    </citation>
    <scope>NUCLEOTIDE SEQUENCE</scope>
    <source>
        <strain evidence="1">QJ1</strain>
    </source>
</reference>
<accession>A0ABY4VU26</accession>
<dbReference type="Proteomes" id="UP001056648">
    <property type="component" value="Chromosome 2"/>
</dbReference>
<dbReference type="RefSeq" id="WP_252253362.1">
    <property type="nucleotide sequence ID" value="NZ_CP098736.1"/>
</dbReference>
<proteinExistence type="predicted"/>
<evidence type="ECO:0000313" key="1">
    <source>
        <dbReference type="EMBL" id="USE80463.1"/>
    </source>
</evidence>
<organism evidence="1 2">
    <name type="scientific">Cupriavidus gilardii</name>
    <dbReference type="NCBI Taxonomy" id="82541"/>
    <lineage>
        <taxon>Bacteria</taxon>
        <taxon>Pseudomonadati</taxon>
        <taxon>Pseudomonadota</taxon>
        <taxon>Betaproteobacteria</taxon>
        <taxon>Burkholderiales</taxon>
        <taxon>Burkholderiaceae</taxon>
        <taxon>Cupriavidus</taxon>
    </lineage>
</organism>
<sequence length="220" mass="24883">MLSRDPDPEADAVLITEMLDFGSLEGGVLEWEAEADVLEPEDDRHFRLRLESIQREITSHKPRDNGKEWKTVEFQVPRLLHARWVEAPSVSRLVRVALAMGRVSTLEVESACIADFCEEAEHVLPRLIQLLQDVGVCLDEVLLWETVANPRLESGHEWLVEEVLQGLADSLPAIPRAGYWQKIRATEGATFYRGFSDVSAFMNDARFGFCCTLSAQPVYE</sequence>
<dbReference type="EMBL" id="CP098736">
    <property type="protein sequence ID" value="USE80463.1"/>
    <property type="molecule type" value="Genomic_DNA"/>
</dbReference>
<protein>
    <submittedName>
        <fullName evidence="1">Uncharacterized protein</fullName>
    </submittedName>
</protein>
<keyword evidence="2" id="KW-1185">Reference proteome</keyword>
<gene>
    <name evidence="1" type="ORF">NDR89_11835</name>
</gene>
<name>A0ABY4VU26_9BURK</name>
<evidence type="ECO:0000313" key="2">
    <source>
        <dbReference type="Proteomes" id="UP001056648"/>
    </source>
</evidence>